<feature type="compositionally biased region" description="Low complexity" evidence="1">
    <location>
        <begin position="156"/>
        <end position="167"/>
    </location>
</feature>
<gene>
    <name evidence="2" type="ORF">NCTC8284_03219</name>
</gene>
<dbReference type="EMBL" id="LR134405">
    <property type="protein sequence ID" value="VEH68004.1"/>
    <property type="molecule type" value="Genomic_DNA"/>
</dbReference>
<evidence type="ECO:0000313" key="3">
    <source>
        <dbReference type="Proteomes" id="UP000278733"/>
    </source>
</evidence>
<dbReference type="KEGG" id="rpne:NCTC8284_03219"/>
<evidence type="ECO:0000313" key="2">
    <source>
        <dbReference type="EMBL" id="VEH68004.1"/>
    </source>
</evidence>
<feature type="region of interest" description="Disordered" evidence="1">
    <location>
        <begin position="148"/>
        <end position="197"/>
    </location>
</feature>
<evidence type="ECO:0000256" key="1">
    <source>
        <dbReference type="SAM" id="MobiDB-lite"/>
    </source>
</evidence>
<dbReference type="Proteomes" id="UP000278733">
    <property type="component" value="Chromosome"/>
</dbReference>
<sequence>MAHCYIELSINGYPVSESPLRADEHGRLAFHPSLVEQNGKSLPIKIVFWHEQYPKTVHSEVPEFSWINGKRVVRLRAYNVYEITPRAIPNENNEPATYKRPYHLVKQGETWDVIEKEADVNRYALQWENGLDEATPLDTLVGKKIYFPRGTRKLQPTPKTPSTTSGKSENKQANKKASSVPKQEQEQKAGGKKNRIR</sequence>
<dbReference type="AlphaFoldDB" id="A0A3S4U221"/>
<proteinExistence type="predicted"/>
<name>A0A3S4U221_9PAST</name>
<reference evidence="2 3" key="1">
    <citation type="submission" date="2018-12" db="EMBL/GenBank/DDBJ databases">
        <authorList>
            <consortium name="Pathogen Informatics"/>
        </authorList>
    </citation>
    <scope>NUCLEOTIDE SEQUENCE [LARGE SCALE GENOMIC DNA]</scope>
    <source>
        <strain evidence="2 3">NCTC8284</strain>
    </source>
</reference>
<dbReference type="STRING" id="758.GCA_000730685_01296"/>
<accession>A0A3S4U221</accession>
<organism evidence="2 3">
    <name type="scientific">Rodentibacter pneumotropicus</name>
    <dbReference type="NCBI Taxonomy" id="758"/>
    <lineage>
        <taxon>Bacteria</taxon>
        <taxon>Pseudomonadati</taxon>
        <taxon>Pseudomonadota</taxon>
        <taxon>Gammaproteobacteria</taxon>
        <taxon>Pasteurellales</taxon>
        <taxon>Pasteurellaceae</taxon>
        <taxon>Rodentibacter</taxon>
    </lineage>
</organism>
<protein>
    <submittedName>
        <fullName evidence="2">Uncharacterized protein</fullName>
    </submittedName>
</protein>